<sequence length="141" mass="16099">MRLCEHIVLIYEECKAVSLQQKAENVRRQNVVAANDSFYVFHTPDQWYSNEPLTAEDLVFENYSEAVNGRIMLKAEARKRKVCDDIYEIARLTETAAPADAMTNHLADIQSFANTGAVVTDSEAVNYFSRKTWAKIQQFSN</sequence>
<proteinExistence type="predicted"/>
<organism evidence="1 2">
    <name type="scientific">Panagrolaimus sp. JU765</name>
    <dbReference type="NCBI Taxonomy" id="591449"/>
    <lineage>
        <taxon>Eukaryota</taxon>
        <taxon>Metazoa</taxon>
        <taxon>Ecdysozoa</taxon>
        <taxon>Nematoda</taxon>
        <taxon>Chromadorea</taxon>
        <taxon>Rhabditida</taxon>
        <taxon>Tylenchina</taxon>
        <taxon>Panagrolaimomorpha</taxon>
        <taxon>Panagrolaimoidea</taxon>
        <taxon>Panagrolaimidae</taxon>
        <taxon>Panagrolaimus</taxon>
    </lineage>
</organism>
<accession>A0AC34RHT6</accession>
<dbReference type="WBParaSite" id="JU765_v2.g690.t1">
    <property type="protein sequence ID" value="JU765_v2.g690.t1"/>
    <property type="gene ID" value="JU765_v2.g690"/>
</dbReference>
<protein>
    <submittedName>
        <fullName evidence="2">Uncharacterized protein</fullName>
    </submittedName>
</protein>
<name>A0AC34RHT6_9BILA</name>
<reference evidence="2" key="1">
    <citation type="submission" date="2022-11" db="UniProtKB">
        <authorList>
            <consortium name="WormBaseParasite"/>
        </authorList>
    </citation>
    <scope>IDENTIFICATION</scope>
</reference>
<dbReference type="Proteomes" id="UP000887576">
    <property type="component" value="Unplaced"/>
</dbReference>
<evidence type="ECO:0000313" key="2">
    <source>
        <dbReference type="WBParaSite" id="JU765_v2.g690.t1"/>
    </source>
</evidence>
<evidence type="ECO:0000313" key="1">
    <source>
        <dbReference type="Proteomes" id="UP000887576"/>
    </source>
</evidence>